<sequence length="128" mass="14323">MDMNYEVATDKSFTEAIQSIKDSLADHDFGVLSELNFQDTLRSKGVDFDQEFHLLEVCNPEKAKQVLDQHLEMAFFLPCKVGVYTKSGQTYIGMPLPMKLMGMLGNPALLEIAQEVEDVLVAAIHEAQ</sequence>
<dbReference type="CDD" id="cd14797">
    <property type="entry name" value="DUF302"/>
    <property type="match status" value="1"/>
</dbReference>
<dbReference type="SUPFAM" id="SSF103247">
    <property type="entry name" value="TT1751-like"/>
    <property type="match status" value="1"/>
</dbReference>
<dbReference type="AlphaFoldDB" id="A0AA44BE65"/>
<name>A0AA44BE65_9CLOT</name>
<dbReference type="PIRSF" id="PIRSF021774">
    <property type="entry name" value="UCP021774"/>
    <property type="match status" value="1"/>
</dbReference>
<keyword evidence="3" id="KW-1185">Reference proteome</keyword>
<dbReference type="InterPro" id="IPR035923">
    <property type="entry name" value="TT1751-like_sf"/>
</dbReference>
<protein>
    <submittedName>
        <fullName evidence="2">DUF302 domain-containing protein</fullName>
    </submittedName>
</protein>
<dbReference type="Pfam" id="PF03625">
    <property type="entry name" value="DUF302"/>
    <property type="match status" value="1"/>
</dbReference>
<dbReference type="EMBL" id="SUMG01000010">
    <property type="protein sequence ID" value="NBG88707.1"/>
    <property type="molecule type" value="Genomic_DNA"/>
</dbReference>
<dbReference type="PANTHER" id="PTHR38342:SF1">
    <property type="entry name" value="SLR5037 PROTEIN"/>
    <property type="match status" value="1"/>
</dbReference>
<dbReference type="Gene3D" id="3.30.310.70">
    <property type="entry name" value="TT1751-like domain"/>
    <property type="match status" value="1"/>
</dbReference>
<dbReference type="Proteomes" id="UP000449710">
    <property type="component" value="Unassembled WGS sequence"/>
</dbReference>
<feature type="domain" description="DUF302" evidence="1">
    <location>
        <begin position="36"/>
        <end position="95"/>
    </location>
</feature>
<proteinExistence type="predicted"/>
<evidence type="ECO:0000313" key="2">
    <source>
        <dbReference type="EMBL" id="NBG88707.1"/>
    </source>
</evidence>
<dbReference type="RefSeq" id="WP_160721583.1">
    <property type="nucleotide sequence ID" value="NZ_SUMG01000010.1"/>
</dbReference>
<evidence type="ECO:0000259" key="1">
    <source>
        <dbReference type="Pfam" id="PF03625"/>
    </source>
</evidence>
<comment type="caution">
    <text evidence="2">The sequence shown here is derived from an EMBL/GenBank/DDBJ whole genome shotgun (WGS) entry which is preliminary data.</text>
</comment>
<organism evidence="2 3">
    <name type="scientific">Isachenkonia alkalipeptolytica</name>
    <dbReference type="NCBI Taxonomy" id="2565777"/>
    <lineage>
        <taxon>Bacteria</taxon>
        <taxon>Bacillati</taxon>
        <taxon>Bacillota</taxon>
        <taxon>Clostridia</taxon>
        <taxon>Eubacteriales</taxon>
        <taxon>Clostridiaceae</taxon>
        <taxon>Isachenkonia</taxon>
    </lineage>
</organism>
<evidence type="ECO:0000313" key="3">
    <source>
        <dbReference type="Proteomes" id="UP000449710"/>
    </source>
</evidence>
<dbReference type="InterPro" id="IPR016796">
    <property type="entry name" value="UCP021774"/>
</dbReference>
<dbReference type="PANTHER" id="PTHR38342">
    <property type="entry name" value="SLR5037 PROTEIN"/>
    <property type="match status" value="1"/>
</dbReference>
<accession>A0AA44BE65</accession>
<gene>
    <name evidence="2" type="ORF">ISALK_09360</name>
</gene>
<reference evidence="2 3" key="1">
    <citation type="submission" date="2019-04" db="EMBL/GenBank/DDBJ databases">
        <title>Isachenkonia alkalipeptolytica gen. nov. sp. nov. a new anaerobic, alkiliphilic organothrophic bacterium capable to reduce synthesized ferrihydrite isolated from a soda lake.</title>
        <authorList>
            <person name="Toshchakov S.V."/>
            <person name="Zavarzina D.G."/>
            <person name="Zhilina T.N."/>
            <person name="Kostrikina N.A."/>
            <person name="Kublanov I.V."/>
        </authorList>
    </citation>
    <scope>NUCLEOTIDE SEQUENCE [LARGE SCALE GENOMIC DNA]</scope>
    <source>
        <strain evidence="2 3">Z-1701</strain>
    </source>
</reference>
<dbReference type="InterPro" id="IPR005180">
    <property type="entry name" value="DUF302"/>
</dbReference>